<dbReference type="Gene3D" id="3.40.50.620">
    <property type="entry name" value="HUPs"/>
    <property type="match status" value="2"/>
</dbReference>
<reference evidence="5" key="1">
    <citation type="submission" date="2014-09" db="EMBL/GenBank/DDBJ databases">
        <title>Whole genome shotgun sequence of Streptomyces sp. NBRC 110027.</title>
        <authorList>
            <person name="Komaki H."/>
            <person name="Ichikawa N."/>
            <person name="Katano-Makiyama Y."/>
            <person name="Hosoyama A."/>
            <person name="Hashimoto M."/>
            <person name="Uohara A."/>
            <person name="Kitahashi Y."/>
            <person name="Ohji S."/>
            <person name="Kimura A."/>
            <person name="Yamazoe A."/>
            <person name="Igarashi Y."/>
            <person name="Fujita N."/>
        </authorList>
    </citation>
    <scope>NUCLEOTIDE SEQUENCE [LARGE SCALE GENOMIC DNA]</scope>
    <source>
        <strain evidence="5">NBRC 110027</strain>
    </source>
</reference>
<keyword evidence="5" id="KW-1185">Reference proteome</keyword>
<evidence type="ECO:0000259" key="3">
    <source>
        <dbReference type="Pfam" id="PF00582"/>
    </source>
</evidence>
<reference evidence="4 5" key="2">
    <citation type="journal article" date="2015" name="Stand. Genomic Sci.">
        <title>Draft genome sequence of marine-derived Streptomyces sp. TP-A0598, a producer of anti-MRSA antibiotic lydicamycins.</title>
        <authorList>
            <person name="Komaki H."/>
            <person name="Ichikawa N."/>
            <person name="Hosoyama A."/>
            <person name="Fujita N."/>
            <person name="Igarashi Y."/>
        </authorList>
    </citation>
    <scope>NUCLEOTIDE SEQUENCE [LARGE SCALE GENOMIC DNA]</scope>
    <source>
        <strain evidence="4 5">NBRC 110027</strain>
    </source>
</reference>
<dbReference type="SUPFAM" id="SSF52402">
    <property type="entry name" value="Adenine nucleotide alpha hydrolases-like"/>
    <property type="match status" value="2"/>
</dbReference>
<dbReference type="PANTHER" id="PTHR46268:SF6">
    <property type="entry name" value="UNIVERSAL STRESS PROTEIN UP12"/>
    <property type="match status" value="1"/>
</dbReference>
<sequence>MVGVEAKSDAVRAVVRHAARQAELHGSPLHLLHVLDGPGGASDENSGGTPEKTQGAAVVEPLAAWVHSEFPNVVVTAQTAAGRVAEQLLARSAEAATLVLGHRGTGGFARLPLGSVSWQVATHAECPVVIVRPGEAAENPKARVVVGVDINDVSAEAVDAAFAEAALRGARLEVVHANFHLSEMPVGAGMVAPDFKALDEAALRILDAEAAQRAGRYPGVDVHTRVERVRPSTILTEASRGASLLVVGSHGRTGLRRLMLGSVSAEALHTAACPVMVVPTLDDH</sequence>
<gene>
    <name evidence="4" type="ORF">TPA0598_09_02710</name>
</gene>
<dbReference type="PANTHER" id="PTHR46268">
    <property type="entry name" value="STRESS RESPONSE PROTEIN NHAX"/>
    <property type="match status" value="1"/>
</dbReference>
<evidence type="ECO:0000256" key="1">
    <source>
        <dbReference type="ARBA" id="ARBA00008791"/>
    </source>
</evidence>
<evidence type="ECO:0000313" key="4">
    <source>
        <dbReference type="EMBL" id="GAO11980.1"/>
    </source>
</evidence>
<evidence type="ECO:0000313" key="5">
    <source>
        <dbReference type="Proteomes" id="UP000048965"/>
    </source>
</evidence>
<feature type="domain" description="UspA" evidence="3">
    <location>
        <begin position="1"/>
        <end position="132"/>
    </location>
</feature>
<accession>A0A0P4RGG2</accession>
<organism evidence="4 5">
    <name type="scientific">Streptomyces lydicamycinicus</name>
    <dbReference type="NCBI Taxonomy" id="1546107"/>
    <lineage>
        <taxon>Bacteria</taxon>
        <taxon>Bacillati</taxon>
        <taxon>Actinomycetota</taxon>
        <taxon>Actinomycetes</taxon>
        <taxon>Kitasatosporales</taxon>
        <taxon>Streptomycetaceae</taxon>
        <taxon>Streptomyces</taxon>
    </lineage>
</organism>
<dbReference type="Proteomes" id="UP000048965">
    <property type="component" value="Unassembled WGS sequence"/>
</dbReference>
<comment type="caution">
    <text evidence="4">The sequence shown here is derived from an EMBL/GenBank/DDBJ whole genome shotgun (WGS) entry which is preliminary data.</text>
</comment>
<comment type="similarity">
    <text evidence="1">Belongs to the universal stress protein A family.</text>
</comment>
<name>A0A0P4RGG2_9ACTN</name>
<evidence type="ECO:0000256" key="2">
    <source>
        <dbReference type="SAM" id="MobiDB-lite"/>
    </source>
</evidence>
<dbReference type="InterPro" id="IPR006016">
    <property type="entry name" value="UspA"/>
</dbReference>
<dbReference type="InterPro" id="IPR014729">
    <property type="entry name" value="Rossmann-like_a/b/a_fold"/>
</dbReference>
<dbReference type="Pfam" id="PF00582">
    <property type="entry name" value="Usp"/>
    <property type="match status" value="2"/>
</dbReference>
<protein>
    <submittedName>
        <fullName evidence="4">Putative Usp family protein</fullName>
    </submittedName>
</protein>
<dbReference type="AlphaFoldDB" id="A0A0P4RGG2"/>
<dbReference type="CDD" id="cd00293">
    <property type="entry name" value="USP-like"/>
    <property type="match status" value="1"/>
</dbReference>
<dbReference type="EMBL" id="BBNO01000009">
    <property type="protein sequence ID" value="GAO11980.1"/>
    <property type="molecule type" value="Genomic_DNA"/>
</dbReference>
<dbReference type="PRINTS" id="PR01438">
    <property type="entry name" value="UNVRSLSTRESS"/>
</dbReference>
<feature type="compositionally biased region" description="Polar residues" evidence="2">
    <location>
        <begin position="43"/>
        <end position="52"/>
    </location>
</feature>
<feature type="region of interest" description="Disordered" evidence="2">
    <location>
        <begin position="35"/>
        <end position="54"/>
    </location>
</feature>
<dbReference type="InterPro" id="IPR006015">
    <property type="entry name" value="Universal_stress_UspA"/>
</dbReference>
<feature type="domain" description="UspA" evidence="3">
    <location>
        <begin position="143"/>
        <end position="279"/>
    </location>
</feature>
<proteinExistence type="inferred from homology"/>